<keyword evidence="4" id="KW-0804">Transcription</keyword>
<feature type="coiled-coil region" evidence="5">
    <location>
        <begin position="86"/>
        <end position="113"/>
    </location>
</feature>
<accession>A0ABQ3MIA8</accession>
<dbReference type="PANTHER" id="PTHR30204">
    <property type="entry name" value="REDOX-CYCLING DRUG-SENSING TRANSCRIPTIONAL ACTIVATOR SOXR"/>
    <property type="match status" value="1"/>
</dbReference>
<keyword evidence="2" id="KW-0805">Transcription regulation</keyword>
<comment type="caution">
    <text evidence="8">The sequence shown here is derived from an EMBL/GenBank/DDBJ whole genome shotgun (WGS) entry which is preliminary data.</text>
</comment>
<evidence type="ECO:0000256" key="3">
    <source>
        <dbReference type="ARBA" id="ARBA00023125"/>
    </source>
</evidence>
<dbReference type="PROSITE" id="PS50937">
    <property type="entry name" value="HTH_MERR_2"/>
    <property type="match status" value="1"/>
</dbReference>
<sequence>MESGQMTVAGLSRRTGVPSDSIRYYERVGLLPEPPRTDAGYRRYGEDAVDRLQFIQGAQRLGLKLREINDLLSIRDTGTCPCGDAAVLLRDRMEEIDNEMQRLQALKSELSVMVSQLPSADCPDPEPGVWRPPVQIAG</sequence>
<dbReference type="CDD" id="cd04770">
    <property type="entry name" value="HTH_HMRTR"/>
    <property type="match status" value="1"/>
</dbReference>
<evidence type="ECO:0000259" key="7">
    <source>
        <dbReference type="PROSITE" id="PS50937"/>
    </source>
</evidence>
<dbReference type="SMART" id="SM00422">
    <property type="entry name" value="HTH_MERR"/>
    <property type="match status" value="1"/>
</dbReference>
<feature type="domain" description="HTH merR-type" evidence="7">
    <location>
        <begin position="5"/>
        <end position="74"/>
    </location>
</feature>
<dbReference type="InterPro" id="IPR009061">
    <property type="entry name" value="DNA-bd_dom_put_sf"/>
</dbReference>
<keyword evidence="3" id="KW-0238">DNA-binding</keyword>
<evidence type="ECO:0000256" key="2">
    <source>
        <dbReference type="ARBA" id="ARBA00023015"/>
    </source>
</evidence>
<keyword evidence="5" id="KW-0175">Coiled coil</keyword>
<dbReference type="Pfam" id="PF13411">
    <property type="entry name" value="MerR_1"/>
    <property type="match status" value="1"/>
</dbReference>
<feature type="region of interest" description="Disordered" evidence="6">
    <location>
        <begin position="117"/>
        <end position="138"/>
    </location>
</feature>
<evidence type="ECO:0000256" key="4">
    <source>
        <dbReference type="ARBA" id="ARBA00023163"/>
    </source>
</evidence>
<evidence type="ECO:0000256" key="5">
    <source>
        <dbReference type="SAM" id="Coils"/>
    </source>
</evidence>
<dbReference type="SUPFAM" id="SSF46955">
    <property type="entry name" value="Putative DNA-binding domain"/>
    <property type="match status" value="1"/>
</dbReference>
<evidence type="ECO:0000313" key="9">
    <source>
        <dbReference type="Proteomes" id="UP000605568"/>
    </source>
</evidence>
<dbReference type="PANTHER" id="PTHR30204:SF69">
    <property type="entry name" value="MERR-FAMILY TRANSCRIPTIONAL REGULATOR"/>
    <property type="match status" value="1"/>
</dbReference>
<dbReference type="RefSeq" id="WP_191299938.1">
    <property type="nucleotide sequence ID" value="NZ_BNAR01000006.1"/>
</dbReference>
<dbReference type="Proteomes" id="UP000605568">
    <property type="component" value="Unassembled WGS sequence"/>
</dbReference>
<name>A0ABQ3MIA8_9PSEU</name>
<reference evidence="9" key="1">
    <citation type="journal article" date="2019" name="Int. J. Syst. Evol. Microbiol.">
        <title>The Global Catalogue of Microorganisms (GCM) 10K type strain sequencing project: providing services to taxonomists for standard genome sequencing and annotation.</title>
        <authorList>
            <consortium name="The Broad Institute Genomics Platform"/>
            <consortium name="The Broad Institute Genome Sequencing Center for Infectious Disease"/>
            <person name="Wu L."/>
            <person name="Ma J."/>
        </authorList>
    </citation>
    <scope>NUCLEOTIDE SEQUENCE [LARGE SCALE GENOMIC DNA]</scope>
    <source>
        <strain evidence="9">CGMCC 4.7367</strain>
    </source>
</reference>
<dbReference type="InterPro" id="IPR047057">
    <property type="entry name" value="MerR_fam"/>
</dbReference>
<dbReference type="InterPro" id="IPR000551">
    <property type="entry name" value="MerR-type_HTH_dom"/>
</dbReference>
<evidence type="ECO:0000313" key="8">
    <source>
        <dbReference type="EMBL" id="GHH43595.1"/>
    </source>
</evidence>
<keyword evidence="1" id="KW-0678">Repressor</keyword>
<dbReference type="Gene3D" id="1.10.1660.10">
    <property type="match status" value="1"/>
</dbReference>
<dbReference type="PRINTS" id="PR00040">
    <property type="entry name" value="HTHMERR"/>
</dbReference>
<evidence type="ECO:0000256" key="1">
    <source>
        <dbReference type="ARBA" id="ARBA00022491"/>
    </source>
</evidence>
<keyword evidence="9" id="KW-1185">Reference proteome</keyword>
<dbReference type="EMBL" id="BNAR01000006">
    <property type="protein sequence ID" value="GHH43595.1"/>
    <property type="molecule type" value="Genomic_DNA"/>
</dbReference>
<gene>
    <name evidence="8" type="ORF">GCM10017774_41400</name>
</gene>
<proteinExistence type="predicted"/>
<protein>
    <recommendedName>
        <fullName evidence="7">HTH merR-type domain-containing protein</fullName>
    </recommendedName>
</protein>
<evidence type="ECO:0000256" key="6">
    <source>
        <dbReference type="SAM" id="MobiDB-lite"/>
    </source>
</evidence>
<organism evidence="8 9">
    <name type="scientific">Lentzea cavernae</name>
    <dbReference type="NCBI Taxonomy" id="2020703"/>
    <lineage>
        <taxon>Bacteria</taxon>
        <taxon>Bacillati</taxon>
        <taxon>Actinomycetota</taxon>
        <taxon>Actinomycetes</taxon>
        <taxon>Pseudonocardiales</taxon>
        <taxon>Pseudonocardiaceae</taxon>
        <taxon>Lentzea</taxon>
    </lineage>
</organism>